<protein>
    <recommendedName>
        <fullName evidence="3">P-loop containing nucleoside triphosphate hydrolase protein</fullName>
    </recommendedName>
</protein>
<evidence type="ECO:0008006" key="3">
    <source>
        <dbReference type="Google" id="ProtNLM"/>
    </source>
</evidence>
<evidence type="ECO:0000313" key="2">
    <source>
        <dbReference type="Proteomes" id="UP001140094"/>
    </source>
</evidence>
<accession>A0A9W8LRG9</accession>
<dbReference type="InterPro" id="IPR027417">
    <property type="entry name" value="P-loop_NTPase"/>
</dbReference>
<name>A0A9W8LRG9_9FUNG</name>
<keyword evidence="2" id="KW-1185">Reference proteome</keyword>
<proteinExistence type="predicted"/>
<gene>
    <name evidence="1" type="ORF">H4R20_004725</name>
</gene>
<dbReference type="EMBL" id="JANBUO010001337">
    <property type="protein sequence ID" value="KAJ2798704.1"/>
    <property type="molecule type" value="Genomic_DNA"/>
</dbReference>
<dbReference type="Proteomes" id="UP001140094">
    <property type="component" value="Unassembled WGS sequence"/>
</dbReference>
<comment type="caution">
    <text evidence="1">The sequence shown here is derived from an EMBL/GenBank/DDBJ whole genome shotgun (WGS) entry which is preliminary data.</text>
</comment>
<reference evidence="1" key="1">
    <citation type="submission" date="2022-07" db="EMBL/GenBank/DDBJ databases">
        <title>Phylogenomic reconstructions and comparative analyses of Kickxellomycotina fungi.</title>
        <authorList>
            <person name="Reynolds N.K."/>
            <person name="Stajich J.E."/>
            <person name="Barry K."/>
            <person name="Grigoriev I.V."/>
            <person name="Crous P."/>
            <person name="Smith M.E."/>
        </authorList>
    </citation>
    <scope>NUCLEOTIDE SEQUENCE</scope>
    <source>
        <strain evidence="1">NRRL 1565</strain>
    </source>
</reference>
<sequence>MAGTDDTQPKIAELGDYLLNKQAEQPSTQKRTIVAIAGIPGSGKTRVSQLLCEYLNRLGEICAMAPMDGFHFTKAQLQQQASAKGIAPSTLLSRRGAHWTFDSEGFVSAITRLHKHSDATHLLPSFDHTIGDPVADKIAIHPHHRIVLVEGNYVHLSMRPWNEIGLIADEMWWIAPRSKEVCSNRLAARHVHAGLSESIDAAKTRIGSNDALNGDFAESNRLPPSRTILN</sequence>
<dbReference type="SUPFAM" id="SSF52540">
    <property type="entry name" value="P-loop containing nucleoside triphosphate hydrolases"/>
    <property type="match status" value="1"/>
</dbReference>
<evidence type="ECO:0000313" key="1">
    <source>
        <dbReference type="EMBL" id="KAJ2798704.1"/>
    </source>
</evidence>
<dbReference type="Gene3D" id="3.40.50.300">
    <property type="entry name" value="P-loop containing nucleotide triphosphate hydrolases"/>
    <property type="match status" value="2"/>
</dbReference>
<dbReference type="AlphaFoldDB" id="A0A9W8LRG9"/>
<dbReference type="PANTHER" id="PTHR10285">
    <property type="entry name" value="URIDINE KINASE"/>
    <property type="match status" value="1"/>
</dbReference>
<dbReference type="OrthoDB" id="6362633at2759"/>
<organism evidence="1 2">
    <name type="scientific">Coemansia guatemalensis</name>
    <dbReference type="NCBI Taxonomy" id="2761395"/>
    <lineage>
        <taxon>Eukaryota</taxon>
        <taxon>Fungi</taxon>
        <taxon>Fungi incertae sedis</taxon>
        <taxon>Zoopagomycota</taxon>
        <taxon>Kickxellomycotina</taxon>
        <taxon>Kickxellomycetes</taxon>
        <taxon>Kickxellales</taxon>
        <taxon>Kickxellaceae</taxon>
        <taxon>Coemansia</taxon>
    </lineage>
</organism>